<evidence type="ECO:0000313" key="2">
    <source>
        <dbReference type="Proteomes" id="UP001313282"/>
    </source>
</evidence>
<keyword evidence="2" id="KW-1185">Reference proteome</keyword>
<organism evidence="1 2">
    <name type="scientific">Orbilia javanica</name>
    <dbReference type="NCBI Taxonomy" id="47235"/>
    <lineage>
        <taxon>Eukaryota</taxon>
        <taxon>Fungi</taxon>
        <taxon>Dikarya</taxon>
        <taxon>Ascomycota</taxon>
        <taxon>Pezizomycotina</taxon>
        <taxon>Orbiliomycetes</taxon>
        <taxon>Orbiliales</taxon>
        <taxon>Orbiliaceae</taxon>
        <taxon>Orbilia</taxon>
    </lineage>
</organism>
<sequence length="153" mass="16744">MTMSALSNSSLAAMARSYDVELDAAHELSDERYELDLDTALNPKEAMDHDSITHAHPPASIIELAALAHPGQEAATDELVADITAFLRGRVGRYTRGDRDPGPWTVLSFQALEGGIQNDVGLELDYGWDYEIVACPDSDSDDRIEDYFDDLAA</sequence>
<comment type="caution">
    <text evidence="1">The sequence shown here is derived from an EMBL/GenBank/DDBJ whole genome shotgun (WGS) entry which is preliminary data.</text>
</comment>
<protein>
    <submittedName>
        <fullName evidence="1">Uncharacterized protein</fullName>
    </submittedName>
</protein>
<accession>A0AAN8RH53</accession>
<gene>
    <name evidence="1" type="ORF">TWF718_007786</name>
</gene>
<dbReference type="EMBL" id="JAVHNR010000005">
    <property type="protein sequence ID" value="KAK6342385.1"/>
    <property type="molecule type" value="Genomic_DNA"/>
</dbReference>
<dbReference type="AlphaFoldDB" id="A0AAN8RH53"/>
<proteinExistence type="predicted"/>
<evidence type="ECO:0000313" key="1">
    <source>
        <dbReference type="EMBL" id="KAK6342385.1"/>
    </source>
</evidence>
<reference evidence="1 2" key="1">
    <citation type="submission" date="2019-10" db="EMBL/GenBank/DDBJ databases">
        <authorList>
            <person name="Palmer J.M."/>
        </authorList>
    </citation>
    <scope>NUCLEOTIDE SEQUENCE [LARGE SCALE GENOMIC DNA]</scope>
    <source>
        <strain evidence="1 2">TWF718</strain>
    </source>
</reference>
<dbReference type="Proteomes" id="UP001313282">
    <property type="component" value="Unassembled WGS sequence"/>
</dbReference>
<name>A0AAN8RH53_9PEZI</name>